<organism evidence="1">
    <name type="scientific">Helicobacter salomonis</name>
    <dbReference type="NCBI Taxonomy" id="56878"/>
    <lineage>
        <taxon>Bacteria</taxon>
        <taxon>Pseudomonadati</taxon>
        <taxon>Campylobacterota</taxon>
        <taxon>Epsilonproteobacteria</taxon>
        <taxon>Campylobacterales</taxon>
        <taxon>Helicobacteraceae</taxon>
        <taxon>Helicobacter</taxon>
    </lineage>
</organism>
<accession>A0A1M4NID3</accession>
<proteinExistence type="predicted"/>
<sequence length="39" mass="4565">MWRNQFECLAGILCWFYHSRRKAPSFSYGDIRLAPAGLC</sequence>
<gene>
    <name evidence="1" type="primary">omp1336</name>
</gene>
<reference evidence="1" key="1">
    <citation type="submission" date="2016-11" db="EMBL/GenBank/DDBJ databases">
        <title>Proteomic and phylogenetic analysis of the outer membrane protein repertoire of gastric Helicobacter species.</title>
        <authorList>
            <person name="Joosten M."/>
        </authorList>
    </citation>
    <scope>NUCLEOTIDE SEQUENCE</scope>
    <source>
        <strain evidence="1">M45</strain>
    </source>
</reference>
<evidence type="ECO:0000313" key="1">
    <source>
        <dbReference type="EMBL" id="SFZ73039.1"/>
    </source>
</evidence>
<name>A0A1M4NID3_9HELI</name>
<dbReference type="EMBL" id="LT633844">
    <property type="protein sequence ID" value="SFZ73039.1"/>
    <property type="molecule type" value="Genomic_DNA"/>
</dbReference>
<dbReference type="AlphaFoldDB" id="A0A1M4NID3"/>
<protein>
    <submittedName>
        <fullName evidence="1">OMP1336</fullName>
    </submittedName>
</protein>